<dbReference type="InterPro" id="IPR013087">
    <property type="entry name" value="Znf_C2H2_type"/>
</dbReference>
<evidence type="ECO:0000256" key="7">
    <source>
        <dbReference type="ARBA" id="ARBA00023242"/>
    </source>
</evidence>
<dbReference type="PROSITE" id="PS50157">
    <property type="entry name" value="ZINC_FINGER_C2H2_2"/>
    <property type="match status" value="3"/>
</dbReference>
<evidence type="ECO:0000256" key="9">
    <source>
        <dbReference type="PROSITE-ProRule" id="PRU00042"/>
    </source>
</evidence>
<keyword evidence="4 9" id="KW-0863">Zinc-finger</keyword>
<name>A0A7E5VGE1_TRINI</name>
<dbReference type="PROSITE" id="PS00028">
    <property type="entry name" value="ZINC_FINGER_C2H2_1"/>
    <property type="match status" value="4"/>
</dbReference>
<evidence type="ECO:0000256" key="3">
    <source>
        <dbReference type="ARBA" id="ARBA00022737"/>
    </source>
</evidence>
<dbReference type="AlphaFoldDB" id="A0A7E5VGE1"/>
<dbReference type="GO" id="GO:0000978">
    <property type="term" value="F:RNA polymerase II cis-regulatory region sequence-specific DNA binding"/>
    <property type="evidence" value="ECO:0007669"/>
    <property type="project" value="TreeGrafter"/>
</dbReference>
<proteinExistence type="inferred from homology"/>
<evidence type="ECO:0000256" key="8">
    <source>
        <dbReference type="ARBA" id="ARBA00037948"/>
    </source>
</evidence>
<dbReference type="GeneID" id="113493552"/>
<evidence type="ECO:0000313" key="11">
    <source>
        <dbReference type="Proteomes" id="UP000322000"/>
    </source>
</evidence>
<evidence type="ECO:0000256" key="5">
    <source>
        <dbReference type="ARBA" id="ARBA00022833"/>
    </source>
</evidence>
<evidence type="ECO:0000256" key="6">
    <source>
        <dbReference type="ARBA" id="ARBA00023125"/>
    </source>
</evidence>
<dbReference type="InParanoid" id="A0A7E5VGE1"/>
<keyword evidence="7" id="KW-0539">Nucleus</keyword>
<dbReference type="OrthoDB" id="7285826at2759"/>
<accession>A0A7E5VGE1</accession>
<dbReference type="GO" id="GO:0008270">
    <property type="term" value="F:zinc ion binding"/>
    <property type="evidence" value="ECO:0007669"/>
    <property type="project" value="UniProtKB-KW"/>
</dbReference>
<evidence type="ECO:0000313" key="12">
    <source>
        <dbReference type="RefSeq" id="XP_026727373.1"/>
    </source>
</evidence>
<dbReference type="GO" id="GO:0005634">
    <property type="term" value="C:nucleus"/>
    <property type="evidence" value="ECO:0007669"/>
    <property type="project" value="UniProtKB-SubCell"/>
</dbReference>
<dbReference type="Proteomes" id="UP000322000">
    <property type="component" value="Chromosome 4"/>
</dbReference>
<keyword evidence="3" id="KW-0677">Repeat</keyword>
<comment type="subcellular location">
    <subcellularLocation>
        <location evidence="1">Nucleus</location>
    </subcellularLocation>
</comment>
<evidence type="ECO:0000256" key="2">
    <source>
        <dbReference type="ARBA" id="ARBA00022723"/>
    </source>
</evidence>
<dbReference type="GO" id="GO:0000981">
    <property type="term" value="F:DNA-binding transcription factor activity, RNA polymerase II-specific"/>
    <property type="evidence" value="ECO:0007669"/>
    <property type="project" value="TreeGrafter"/>
</dbReference>
<dbReference type="InterPro" id="IPR050527">
    <property type="entry name" value="Snail/Krueppel_Znf"/>
</dbReference>
<dbReference type="RefSeq" id="XP_026727373.1">
    <property type="nucleotide sequence ID" value="XM_026871572.1"/>
</dbReference>
<dbReference type="PANTHER" id="PTHR24388:SF54">
    <property type="entry name" value="PROTEIN ESCARGOT"/>
    <property type="match status" value="1"/>
</dbReference>
<comment type="similarity">
    <text evidence="8">Belongs to the snail C2H2-type zinc-finger protein family.</text>
</comment>
<keyword evidence="11" id="KW-1185">Reference proteome</keyword>
<feature type="domain" description="C2H2-type" evidence="10">
    <location>
        <begin position="266"/>
        <end position="294"/>
    </location>
</feature>
<evidence type="ECO:0000256" key="4">
    <source>
        <dbReference type="ARBA" id="ARBA00022771"/>
    </source>
</evidence>
<keyword evidence="6" id="KW-0238">DNA-binding</keyword>
<evidence type="ECO:0000259" key="10">
    <source>
        <dbReference type="PROSITE" id="PS50157"/>
    </source>
</evidence>
<gene>
    <name evidence="12" type="primary">LOC113493552</name>
</gene>
<feature type="domain" description="C2H2-type" evidence="10">
    <location>
        <begin position="410"/>
        <end position="438"/>
    </location>
</feature>
<dbReference type="SMART" id="SM00355">
    <property type="entry name" value="ZnF_C2H2"/>
    <property type="match status" value="16"/>
</dbReference>
<keyword evidence="2" id="KW-0479">Metal-binding</keyword>
<protein>
    <submittedName>
        <fullName evidence="12">Zinc finger protein 91-like isoform X1</fullName>
    </submittedName>
</protein>
<evidence type="ECO:0000256" key="1">
    <source>
        <dbReference type="ARBA" id="ARBA00004123"/>
    </source>
</evidence>
<keyword evidence="5" id="KW-0862">Zinc</keyword>
<dbReference type="PANTHER" id="PTHR24388">
    <property type="entry name" value="ZINC FINGER PROTEIN"/>
    <property type="match status" value="1"/>
</dbReference>
<organism evidence="11 12">
    <name type="scientific">Trichoplusia ni</name>
    <name type="common">Cabbage looper</name>
    <dbReference type="NCBI Taxonomy" id="7111"/>
    <lineage>
        <taxon>Eukaryota</taxon>
        <taxon>Metazoa</taxon>
        <taxon>Ecdysozoa</taxon>
        <taxon>Arthropoda</taxon>
        <taxon>Hexapoda</taxon>
        <taxon>Insecta</taxon>
        <taxon>Pterygota</taxon>
        <taxon>Neoptera</taxon>
        <taxon>Endopterygota</taxon>
        <taxon>Lepidoptera</taxon>
        <taxon>Glossata</taxon>
        <taxon>Ditrysia</taxon>
        <taxon>Noctuoidea</taxon>
        <taxon>Noctuidae</taxon>
        <taxon>Plusiinae</taxon>
        <taxon>Trichoplusia</taxon>
    </lineage>
</organism>
<dbReference type="KEGG" id="tnl:113493552"/>
<sequence length="1276" mass="148758">MRRPTRREALSRLSSISSHCSTDSATTTLLSTSRRCEMCSPSTLMSGSIHSRILRRASMHRFSVVYHEDKVTPGCPELTNKLVQVISTSKVNMSDEIDIEEHDLMDNPTIKQIFPDLSVIKQELNEYFFEDIVQDVKLEQATAVTECLSSSKLSYKCEEIEKCNEEIIDNKSNIIKDTEPLKDSKKLHRNVIILGSKPNKDCEANKRKHQKAEPQLKLERVDSFLKQSRRYCHRCFILFPKVNIYSLHNINTHNKRRKVYKLHAKHKCTKCNEILSSRSNLMRHKRNVHNNIQNNHTSKPKTTTTEAEIQSNKGNQCFHCQKLFPTPNSLIEHLYEVLAPKNTETPKGSLEDKEEHANLCNIELTSKINKLVSNSVEKDIDNQLKKNKTVTHQPLTDGIKHENEKSKLSVKCDKCMESFFSRNELRYHKMKNHKKTKKKIAIKIKRVQKTNSNSTNKSGNLLYSCQFCSKYNFSMKFYSLHILSDHKAQVEPRTAKMVRFKPQCIYCPSKMSNMKSYNTHLCKYHINKVKRRINTSDNQENSERKSGLRSVLFQCLECNTYFLSALEAMSHSMHSQSLNDWQCEDCDNKFKNEDMAVHKEQHAHYNTFIEYSLPKTALKLVLYKCFNCTVHYSEHTFLPHKGNCDSNTPNSMYCHYCDILVNKGDMGFHTRQHEDSNVKSSAFSIIETELLDTEGLRLSTERNNINKDLHMKICNTQKCEICSIGFADNANSLHNMDFHKKSIENNTVETTDPKFTDIDKNYLNYLYKCKSCQISVTTYDDVINHCQDHYDFTQTHLTINKCEQCGLVYIGKDSCCPTNYNVNGKRVKVNIKNFTVIEFDPFYMRFDNVFWTRHIFAYISDEQIVKILDNSMYRYECRLKMEELQPGFSHSALYKCDKCQFIIEPQSLYTHAENSKSSSCVNLGKYPCAHCGLCFSSWKHKAAHVKEHEEHDANALDPKPLRLILFNKTEHEIFNQTMFDAFNKYILYQCRKCERVVDKFQRSAHECDYSKLKKCMNCGLLFHSLDYNLHFIRHEELEKFNVDCIFVVMFGQANDFDCKKKNRSTFNKAKLDLTLYKCNKCDLCLQSRNSLLQHTCVIDESRCKCSKCGLYFLENDILRHCKLHDTYYDEFNTNIITYDVSSIINARTKSNAKSKEIITAEKDDPQRHVENDFADKNDFKLKNIIKTKASIKNMIDVKESKGNCKIYKCVCGFHFLDIVNARNHVKMCNVRMKISKQSCFKCNLLFTPGELFNHLLVHHSDKNLQYEYDIVTVYDS</sequence>
<reference evidence="12" key="1">
    <citation type="submission" date="2025-08" db="UniProtKB">
        <authorList>
            <consortium name="RefSeq"/>
        </authorList>
    </citation>
    <scope>IDENTIFICATION</scope>
</reference>
<feature type="domain" description="C2H2-type" evidence="10">
    <location>
        <begin position="926"/>
        <end position="953"/>
    </location>
</feature>